<feature type="region of interest" description="Disordered" evidence="1">
    <location>
        <begin position="78"/>
        <end position="97"/>
    </location>
</feature>
<name>A0ABQ5BX77_9ASTR</name>
<gene>
    <name evidence="2" type="ORF">Tco_0878151</name>
</gene>
<comment type="caution">
    <text evidence="2">The sequence shown here is derived from an EMBL/GenBank/DDBJ whole genome shotgun (WGS) entry which is preliminary data.</text>
</comment>
<evidence type="ECO:0000313" key="2">
    <source>
        <dbReference type="EMBL" id="GJT19445.1"/>
    </source>
</evidence>
<reference evidence="2" key="2">
    <citation type="submission" date="2022-01" db="EMBL/GenBank/DDBJ databases">
        <authorList>
            <person name="Yamashiro T."/>
            <person name="Shiraishi A."/>
            <person name="Satake H."/>
            <person name="Nakayama K."/>
        </authorList>
    </citation>
    <scope>NUCLEOTIDE SEQUENCE</scope>
</reference>
<dbReference type="Proteomes" id="UP001151760">
    <property type="component" value="Unassembled WGS sequence"/>
</dbReference>
<sequence length="144" mass="14984">MQSLVSHAKPQSVAQQPQLNHEVSLTYDLYFRLSITGSPIIIVSSLISGCGEVILNLLGGGSMASGIGGYDGTGGSGGSDSDLHLLQDGDGKGDGEDRFDDSDGDLYFLRGSAAISSVIAASMSGGRVNGRRTIFLSIHIRRIP</sequence>
<keyword evidence="3" id="KW-1185">Reference proteome</keyword>
<accession>A0ABQ5BX77</accession>
<dbReference type="EMBL" id="BQNB010013718">
    <property type="protein sequence ID" value="GJT19445.1"/>
    <property type="molecule type" value="Genomic_DNA"/>
</dbReference>
<evidence type="ECO:0000256" key="1">
    <source>
        <dbReference type="SAM" id="MobiDB-lite"/>
    </source>
</evidence>
<feature type="compositionally biased region" description="Basic and acidic residues" evidence="1">
    <location>
        <begin position="81"/>
        <end position="96"/>
    </location>
</feature>
<reference evidence="2" key="1">
    <citation type="journal article" date="2022" name="Int. J. Mol. Sci.">
        <title>Draft Genome of Tanacetum Coccineum: Genomic Comparison of Closely Related Tanacetum-Family Plants.</title>
        <authorList>
            <person name="Yamashiro T."/>
            <person name="Shiraishi A."/>
            <person name="Nakayama K."/>
            <person name="Satake H."/>
        </authorList>
    </citation>
    <scope>NUCLEOTIDE SEQUENCE</scope>
</reference>
<evidence type="ECO:0000313" key="3">
    <source>
        <dbReference type="Proteomes" id="UP001151760"/>
    </source>
</evidence>
<protein>
    <submittedName>
        <fullName evidence="2">Uncharacterized protein</fullName>
    </submittedName>
</protein>
<proteinExistence type="predicted"/>
<organism evidence="2 3">
    <name type="scientific">Tanacetum coccineum</name>
    <dbReference type="NCBI Taxonomy" id="301880"/>
    <lineage>
        <taxon>Eukaryota</taxon>
        <taxon>Viridiplantae</taxon>
        <taxon>Streptophyta</taxon>
        <taxon>Embryophyta</taxon>
        <taxon>Tracheophyta</taxon>
        <taxon>Spermatophyta</taxon>
        <taxon>Magnoliopsida</taxon>
        <taxon>eudicotyledons</taxon>
        <taxon>Gunneridae</taxon>
        <taxon>Pentapetalae</taxon>
        <taxon>asterids</taxon>
        <taxon>campanulids</taxon>
        <taxon>Asterales</taxon>
        <taxon>Asteraceae</taxon>
        <taxon>Asteroideae</taxon>
        <taxon>Anthemideae</taxon>
        <taxon>Anthemidinae</taxon>
        <taxon>Tanacetum</taxon>
    </lineage>
</organism>